<dbReference type="InterPro" id="IPR020846">
    <property type="entry name" value="MFS_dom"/>
</dbReference>
<dbReference type="NCBIfam" id="TIGR00711">
    <property type="entry name" value="efflux_EmrB"/>
    <property type="match status" value="1"/>
</dbReference>
<dbReference type="EMBL" id="JBHMCA010000047">
    <property type="protein sequence ID" value="MFB9446452.1"/>
    <property type="molecule type" value="Genomic_DNA"/>
</dbReference>
<evidence type="ECO:0000256" key="2">
    <source>
        <dbReference type="ARBA" id="ARBA00022448"/>
    </source>
</evidence>
<feature type="transmembrane region" description="Helical" evidence="8">
    <location>
        <begin position="149"/>
        <end position="170"/>
    </location>
</feature>
<dbReference type="InterPro" id="IPR004638">
    <property type="entry name" value="EmrB-like"/>
</dbReference>
<accession>A0ABV5MC76</accession>
<dbReference type="InterPro" id="IPR036259">
    <property type="entry name" value="MFS_trans_sf"/>
</dbReference>
<feature type="transmembrane region" description="Helical" evidence="8">
    <location>
        <begin position="243"/>
        <end position="262"/>
    </location>
</feature>
<dbReference type="RefSeq" id="WP_246655347.1">
    <property type="nucleotide sequence ID" value="NZ_CP061913.1"/>
</dbReference>
<keyword evidence="2" id="KW-0813">Transport</keyword>
<dbReference type="Pfam" id="PF07690">
    <property type="entry name" value="MFS_1"/>
    <property type="match status" value="1"/>
</dbReference>
<keyword evidence="6 8" id="KW-0472">Membrane</keyword>
<dbReference type="PANTHER" id="PTHR23501:SF197">
    <property type="entry name" value="COMD"/>
    <property type="match status" value="1"/>
</dbReference>
<evidence type="ECO:0000256" key="4">
    <source>
        <dbReference type="ARBA" id="ARBA00022692"/>
    </source>
</evidence>
<feature type="compositionally biased region" description="Gly residues" evidence="7">
    <location>
        <begin position="632"/>
        <end position="642"/>
    </location>
</feature>
<evidence type="ECO:0000256" key="3">
    <source>
        <dbReference type="ARBA" id="ARBA00022475"/>
    </source>
</evidence>
<comment type="subcellular location">
    <subcellularLocation>
        <location evidence="1">Cell membrane</location>
        <topology evidence="1">Multi-pass membrane protein</topology>
    </subcellularLocation>
</comment>
<feature type="compositionally biased region" description="Basic and acidic residues" evidence="7">
    <location>
        <begin position="686"/>
        <end position="696"/>
    </location>
</feature>
<comment type="caution">
    <text evidence="10">The sequence shown here is derived from an EMBL/GenBank/DDBJ whole genome shotgun (WGS) entry which is preliminary data.</text>
</comment>
<feature type="transmembrane region" description="Helical" evidence="8">
    <location>
        <begin position="20"/>
        <end position="45"/>
    </location>
</feature>
<feature type="transmembrane region" description="Helical" evidence="8">
    <location>
        <begin position="116"/>
        <end position="137"/>
    </location>
</feature>
<dbReference type="Gene3D" id="1.20.1250.20">
    <property type="entry name" value="MFS general substrate transporter like domains"/>
    <property type="match status" value="1"/>
</dbReference>
<proteinExistence type="predicted"/>
<keyword evidence="4 8" id="KW-0812">Transmembrane</keyword>
<protein>
    <submittedName>
        <fullName evidence="10">MDR family MFS transporter</fullName>
    </submittedName>
</protein>
<feature type="transmembrane region" description="Helical" evidence="8">
    <location>
        <begin position="506"/>
        <end position="527"/>
    </location>
</feature>
<feature type="transmembrane region" description="Helical" evidence="8">
    <location>
        <begin position="57"/>
        <end position="76"/>
    </location>
</feature>
<dbReference type="PROSITE" id="PS50850">
    <property type="entry name" value="MFS"/>
    <property type="match status" value="1"/>
</dbReference>
<feature type="domain" description="Major facilitator superfamily (MFS) profile" evidence="9">
    <location>
        <begin position="23"/>
        <end position="532"/>
    </location>
</feature>
<evidence type="ECO:0000259" key="9">
    <source>
        <dbReference type="PROSITE" id="PS50850"/>
    </source>
</evidence>
<gene>
    <name evidence="10" type="ORF">ACFFTR_25485</name>
</gene>
<feature type="transmembrane region" description="Helical" evidence="8">
    <location>
        <begin position="416"/>
        <end position="437"/>
    </location>
</feature>
<feature type="transmembrane region" description="Helical" evidence="8">
    <location>
        <begin position="282"/>
        <end position="307"/>
    </location>
</feature>
<dbReference type="Gene3D" id="1.20.1720.10">
    <property type="entry name" value="Multidrug resistance protein D"/>
    <property type="match status" value="1"/>
</dbReference>
<sequence>MSTTAPPAAGEDTVLTHRQILTILGGLMMAMFLAALDQTIVSTAMRTIADDLGGFSLQAWATTAFLITSTISTPLYGKLSDIYGRKPFILFSIGIFIVGSVLCGIATSIYELAAFRAVQGIGAGGLFSLAFAIIGDVVPPRERAKYQGYFLAVFGTSSVLGPVLGGFFAGASSILGVTGWRWIFYINVPIALAAFLVVMRVLHIPHRRQDHRIDWPGAVALIVCLVPLLTVAEQGREWGWGDVKSLACYGIGFVGLVLFLVAETAYKDEALLPMRLFRGRTFSVASIGSFILGMAMFGGLLTLPLYLQIVKGATPTEAGLMLLPLVLGIMTGSIVSGQVIARAGRYRIFPIIGSVLMLAALALFSRIGADTPLWRTMLIMALMGLGLGGNMQPVITAVQNAANPREIGVATSTVTFFRSMGGTLGAAVFLSVLFSLLPNKIKSAYTAAGATPDFQQAARAHPDQLKAIQAASGGGSSGGGLSDTSFLEKLDTAISHPFKVGFSDSMATVFMVAAGIMVVGLIVILFLPEIPLRSMSAAQARAAEDAAAAGSASVTDPAAADADRSPAHSPTSPASDPASAPGAGRTPDSAPASGPAAGAHSAPAYSAVSSNGSGAAGHTTSHSDPAAAASNGGSGANGGSGHTAGLASGALAPADGTSPANGGGAHEADGTAAAVDHVPAHAVDGGAHEADGEARLSDTPPRHAL</sequence>
<feature type="transmembrane region" description="Helical" evidence="8">
    <location>
        <begin position="348"/>
        <end position="367"/>
    </location>
</feature>
<organism evidence="10 11">
    <name type="scientific">Dactylosporangium vinaceum</name>
    <dbReference type="NCBI Taxonomy" id="53362"/>
    <lineage>
        <taxon>Bacteria</taxon>
        <taxon>Bacillati</taxon>
        <taxon>Actinomycetota</taxon>
        <taxon>Actinomycetes</taxon>
        <taxon>Micromonosporales</taxon>
        <taxon>Micromonosporaceae</taxon>
        <taxon>Dactylosporangium</taxon>
    </lineage>
</organism>
<dbReference type="CDD" id="cd17502">
    <property type="entry name" value="MFS_Azr1_MDR_like"/>
    <property type="match status" value="1"/>
</dbReference>
<evidence type="ECO:0000256" key="7">
    <source>
        <dbReference type="SAM" id="MobiDB-lite"/>
    </source>
</evidence>
<feature type="region of interest" description="Disordered" evidence="7">
    <location>
        <begin position="552"/>
        <end position="705"/>
    </location>
</feature>
<dbReference type="Proteomes" id="UP001589608">
    <property type="component" value="Unassembled WGS sequence"/>
</dbReference>
<feature type="transmembrane region" description="Helical" evidence="8">
    <location>
        <begin position="213"/>
        <end position="231"/>
    </location>
</feature>
<reference evidence="10 11" key="1">
    <citation type="submission" date="2024-09" db="EMBL/GenBank/DDBJ databases">
        <authorList>
            <person name="Sun Q."/>
            <person name="Mori K."/>
        </authorList>
    </citation>
    <scope>NUCLEOTIDE SEQUENCE [LARGE SCALE GENOMIC DNA]</scope>
    <source>
        <strain evidence="10 11">JCM 3307</strain>
    </source>
</reference>
<feature type="transmembrane region" description="Helical" evidence="8">
    <location>
        <begin position="88"/>
        <end position="110"/>
    </location>
</feature>
<feature type="transmembrane region" description="Helical" evidence="8">
    <location>
        <begin position="373"/>
        <end position="395"/>
    </location>
</feature>
<evidence type="ECO:0000313" key="11">
    <source>
        <dbReference type="Proteomes" id="UP001589608"/>
    </source>
</evidence>
<name>A0ABV5MC76_9ACTN</name>
<keyword evidence="11" id="KW-1185">Reference proteome</keyword>
<dbReference type="PANTHER" id="PTHR23501">
    <property type="entry name" value="MAJOR FACILITATOR SUPERFAMILY"/>
    <property type="match status" value="1"/>
</dbReference>
<dbReference type="SUPFAM" id="SSF103473">
    <property type="entry name" value="MFS general substrate transporter"/>
    <property type="match status" value="1"/>
</dbReference>
<feature type="transmembrane region" description="Helical" evidence="8">
    <location>
        <begin position="182"/>
        <end position="201"/>
    </location>
</feature>
<keyword evidence="5 8" id="KW-1133">Transmembrane helix</keyword>
<feature type="transmembrane region" description="Helical" evidence="8">
    <location>
        <begin position="319"/>
        <end position="341"/>
    </location>
</feature>
<evidence type="ECO:0000256" key="1">
    <source>
        <dbReference type="ARBA" id="ARBA00004651"/>
    </source>
</evidence>
<feature type="compositionally biased region" description="Low complexity" evidence="7">
    <location>
        <begin position="672"/>
        <end position="684"/>
    </location>
</feature>
<evidence type="ECO:0000313" key="10">
    <source>
        <dbReference type="EMBL" id="MFB9446452.1"/>
    </source>
</evidence>
<evidence type="ECO:0000256" key="8">
    <source>
        <dbReference type="SAM" id="Phobius"/>
    </source>
</evidence>
<dbReference type="InterPro" id="IPR011701">
    <property type="entry name" value="MFS"/>
</dbReference>
<feature type="compositionally biased region" description="Low complexity" evidence="7">
    <location>
        <begin position="567"/>
        <end position="617"/>
    </location>
</feature>
<evidence type="ECO:0000256" key="5">
    <source>
        <dbReference type="ARBA" id="ARBA00022989"/>
    </source>
</evidence>
<evidence type="ECO:0000256" key="6">
    <source>
        <dbReference type="ARBA" id="ARBA00023136"/>
    </source>
</evidence>
<keyword evidence="3" id="KW-1003">Cell membrane</keyword>